<dbReference type="InterPro" id="IPR018517">
    <property type="entry name" value="tRNA_hU_synthase_CS"/>
</dbReference>
<evidence type="ECO:0000256" key="1">
    <source>
        <dbReference type="ARBA" id="ARBA00001917"/>
    </source>
</evidence>
<dbReference type="PROSITE" id="PS01136">
    <property type="entry name" value="UPF0034"/>
    <property type="match status" value="1"/>
</dbReference>
<dbReference type="Gene3D" id="1.10.1200.80">
    <property type="entry name" value="Putative flavin oxidoreducatase, domain 2"/>
    <property type="match status" value="1"/>
</dbReference>
<organism evidence="16 17">
    <name type="scientific">Candidatus Uhrbacteria bacterium GW2011_GWF2_46_218</name>
    <dbReference type="NCBI Taxonomy" id="1619001"/>
    <lineage>
        <taxon>Bacteria</taxon>
        <taxon>Candidatus Uhriibacteriota</taxon>
    </lineage>
</organism>
<comment type="cofactor">
    <cofactor evidence="1 12 14">
        <name>FMN</name>
        <dbReference type="ChEBI" id="CHEBI:58210"/>
    </cofactor>
</comment>
<dbReference type="NCBIfam" id="TIGR00737">
    <property type="entry name" value="nifR3_yhdG"/>
    <property type="match status" value="1"/>
</dbReference>
<dbReference type="GO" id="GO:0000049">
    <property type="term" value="F:tRNA binding"/>
    <property type="evidence" value="ECO:0007669"/>
    <property type="project" value="UniProtKB-KW"/>
</dbReference>
<dbReference type="InterPro" id="IPR035587">
    <property type="entry name" value="DUS-like_FMN-bd"/>
</dbReference>
<dbReference type="Gene3D" id="3.20.20.70">
    <property type="entry name" value="Aldolase class I"/>
    <property type="match status" value="1"/>
</dbReference>
<evidence type="ECO:0000256" key="14">
    <source>
        <dbReference type="PIRSR" id="PIRSR006621-2"/>
    </source>
</evidence>
<sequence length="315" mass="35141">MLDWKITSRPIVALSPMADMTDAPFCRIVKSKAPQTIIYREMVSAEAIVRDNPKTWNMTTIHPDERPIVQQIFGTDPDVMAKAAEKIYEIMRPDAIDINMGCPMPKITKPGAGSALMKNPDRAQAIVRSVKDAVPCPVSVKMRLGWKQKTECLDFAPKMEEAGADLLMIHGRTRDQAYTGSADWNVIAQAKTKVTIPVIANGDITNAPSALKALEVTKADGIAVARGALGNPWVFTQIFTAFKKETSTDISLEEWKQTMLQHLLWHQERYGDPAVFTFRKHLSCYLKGFSGAKNLRQRFLSITDISLLQTELTHL</sequence>
<dbReference type="PIRSF" id="PIRSF006621">
    <property type="entry name" value="Dus"/>
    <property type="match status" value="1"/>
</dbReference>
<evidence type="ECO:0000256" key="12">
    <source>
        <dbReference type="PIRNR" id="PIRNR006621"/>
    </source>
</evidence>
<keyword evidence="4 12" id="KW-0285">Flavoprotein</keyword>
<name>A0A0G1SGB9_9BACT</name>
<comment type="caution">
    <text evidence="16">The sequence shown here is derived from an EMBL/GenBank/DDBJ whole genome shotgun (WGS) entry which is preliminary data.</text>
</comment>
<evidence type="ECO:0000259" key="15">
    <source>
        <dbReference type="Pfam" id="PF01207"/>
    </source>
</evidence>
<dbReference type="PATRIC" id="fig|1619001.3.peg.775"/>
<protein>
    <recommendedName>
        <fullName evidence="12">tRNA-dihydrouridine synthase</fullName>
        <ecNumber evidence="12">1.3.1.-</ecNumber>
    </recommendedName>
</protein>
<keyword evidence="6 12" id="KW-0819">tRNA processing</keyword>
<evidence type="ECO:0000313" key="17">
    <source>
        <dbReference type="Proteomes" id="UP000034705"/>
    </source>
</evidence>
<keyword evidence="5 12" id="KW-0288">FMN</keyword>
<feature type="binding site" evidence="14">
    <location>
        <begin position="16"/>
        <end position="18"/>
    </location>
    <ligand>
        <name>FMN</name>
        <dbReference type="ChEBI" id="CHEBI:58210"/>
    </ligand>
</feature>
<evidence type="ECO:0000256" key="7">
    <source>
        <dbReference type="ARBA" id="ARBA00022857"/>
    </source>
</evidence>
<evidence type="ECO:0000256" key="8">
    <source>
        <dbReference type="ARBA" id="ARBA00022884"/>
    </source>
</evidence>
<dbReference type="GO" id="GO:0017150">
    <property type="term" value="F:tRNA dihydrouridine synthase activity"/>
    <property type="evidence" value="ECO:0007669"/>
    <property type="project" value="InterPro"/>
</dbReference>
<keyword evidence="8" id="KW-0694">RNA-binding</keyword>
<comment type="function">
    <text evidence="2 12">Catalyzes the synthesis of 5,6-dihydrouridine (D), a modified base found in the D-loop of most tRNAs, via the reduction of the C5-C6 double bond in target uridines.</text>
</comment>
<keyword evidence="7" id="KW-0521">NADP</keyword>
<feature type="binding site" evidence="14">
    <location>
        <position position="170"/>
    </location>
    <ligand>
        <name>FMN</name>
        <dbReference type="ChEBI" id="CHEBI:58210"/>
    </ligand>
</feature>
<dbReference type="CDD" id="cd02801">
    <property type="entry name" value="DUS_like_FMN"/>
    <property type="match status" value="1"/>
</dbReference>
<dbReference type="PANTHER" id="PTHR45846:SF1">
    <property type="entry name" value="TRNA-DIHYDROURIDINE(47) SYNTHASE [NAD(P)(+)]-LIKE"/>
    <property type="match status" value="1"/>
</dbReference>
<keyword evidence="9 12" id="KW-0560">Oxidoreductase</keyword>
<feature type="binding site" evidence="14">
    <location>
        <begin position="225"/>
        <end position="226"/>
    </location>
    <ligand>
        <name>FMN</name>
        <dbReference type="ChEBI" id="CHEBI:58210"/>
    </ligand>
</feature>
<dbReference type="PANTHER" id="PTHR45846">
    <property type="entry name" value="TRNA-DIHYDROURIDINE(47) SYNTHASE [NAD(P)(+)]-LIKE"/>
    <property type="match status" value="1"/>
</dbReference>
<keyword evidence="14" id="KW-0547">Nucleotide-binding</keyword>
<dbReference type="AlphaFoldDB" id="A0A0G1SGB9"/>
<dbReference type="Proteomes" id="UP000034705">
    <property type="component" value="Unassembled WGS sequence"/>
</dbReference>
<keyword evidence="3" id="KW-0820">tRNA-binding</keyword>
<dbReference type="EC" id="1.3.1.-" evidence="12"/>
<dbReference type="EMBL" id="LCMG01000018">
    <property type="protein sequence ID" value="KKU32390.1"/>
    <property type="molecule type" value="Genomic_DNA"/>
</dbReference>
<dbReference type="GO" id="GO:0050660">
    <property type="term" value="F:flavin adenine dinucleotide binding"/>
    <property type="evidence" value="ECO:0007669"/>
    <property type="project" value="InterPro"/>
</dbReference>
<feature type="binding site" evidence="14">
    <location>
        <position position="141"/>
    </location>
    <ligand>
        <name>FMN</name>
        <dbReference type="ChEBI" id="CHEBI:58210"/>
    </ligand>
</feature>
<evidence type="ECO:0000256" key="4">
    <source>
        <dbReference type="ARBA" id="ARBA00022630"/>
    </source>
</evidence>
<evidence type="ECO:0000256" key="10">
    <source>
        <dbReference type="ARBA" id="ARBA00048205"/>
    </source>
</evidence>
<dbReference type="InterPro" id="IPR004652">
    <property type="entry name" value="DusB-like"/>
</dbReference>
<evidence type="ECO:0000256" key="9">
    <source>
        <dbReference type="ARBA" id="ARBA00023002"/>
    </source>
</evidence>
<feature type="domain" description="DUS-like FMN-binding" evidence="15">
    <location>
        <begin position="14"/>
        <end position="304"/>
    </location>
</feature>
<evidence type="ECO:0000256" key="2">
    <source>
        <dbReference type="ARBA" id="ARBA00002790"/>
    </source>
</evidence>
<feature type="binding site" evidence="14">
    <location>
        <position position="71"/>
    </location>
    <ligand>
        <name>FMN</name>
        <dbReference type="ChEBI" id="CHEBI:58210"/>
    </ligand>
</feature>
<evidence type="ECO:0000256" key="5">
    <source>
        <dbReference type="ARBA" id="ARBA00022643"/>
    </source>
</evidence>
<feature type="active site" description="Proton donor" evidence="13">
    <location>
        <position position="102"/>
    </location>
</feature>
<evidence type="ECO:0000256" key="3">
    <source>
        <dbReference type="ARBA" id="ARBA00022555"/>
    </source>
</evidence>
<dbReference type="InterPro" id="IPR024036">
    <property type="entry name" value="tRNA-dHydroUridine_Synthase_C"/>
</dbReference>
<proteinExistence type="inferred from homology"/>
<comment type="catalytic activity">
    <reaction evidence="11">
        <text>a 5,6-dihydrouridine in tRNA + NAD(+) = a uridine in tRNA + NADH + H(+)</text>
        <dbReference type="Rhea" id="RHEA:54452"/>
        <dbReference type="Rhea" id="RHEA-COMP:13339"/>
        <dbReference type="Rhea" id="RHEA-COMP:13887"/>
        <dbReference type="ChEBI" id="CHEBI:15378"/>
        <dbReference type="ChEBI" id="CHEBI:57540"/>
        <dbReference type="ChEBI" id="CHEBI:57945"/>
        <dbReference type="ChEBI" id="CHEBI:65315"/>
        <dbReference type="ChEBI" id="CHEBI:74443"/>
    </reaction>
</comment>
<evidence type="ECO:0000313" key="16">
    <source>
        <dbReference type="EMBL" id="KKU32390.1"/>
    </source>
</evidence>
<evidence type="ECO:0000256" key="6">
    <source>
        <dbReference type="ARBA" id="ARBA00022694"/>
    </source>
</evidence>
<comment type="similarity">
    <text evidence="12">Belongs to the dus family.</text>
</comment>
<dbReference type="Pfam" id="PF01207">
    <property type="entry name" value="Dus"/>
    <property type="match status" value="1"/>
</dbReference>
<gene>
    <name evidence="16" type="ORF">UX45_C0018G0017</name>
</gene>
<reference evidence="16 17" key="1">
    <citation type="journal article" date="2015" name="Nature">
        <title>rRNA introns, odd ribosomes, and small enigmatic genomes across a large radiation of phyla.</title>
        <authorList>
            <person name="Brown C.T."/>
            <person name="Hug L.A."/>
            <person name="Thomas B.C."/>
            <person name="Sharon I."/>
            <person name="Castelle C.J."/>
            <person name="Singh A."/>
            <person name="Wilkins M.J."/>
            <person name="Williams K.H."/>
            <person name="Banfield J.F."/>
        </authorList>
    </citation>
    <scope>NUCLEOTIDE SEQUENCE [LARGE SCALE GENOMIC DNA]</scope>
</reference>
<dbReference type="InterPro" id="IPR001269">
    <property type="entry name" value="DUS_fam"/>
</dbReference>
<evidence type="ECO:0000256" key="11">
    <source>
        <dbReference type="ARBA" id="ARBA00048802"/>
    </source>
</evidence>
<comment type="catalytic activity">
    <reaction evidence="10">
        <text>a 5,6-dihydrouridine in tRNA + NADP(+) = a uridine in tRNA + NADPH + H(+)</text>
        <dbReference type="Rhea" id="RHEA:23624"/>
        <dbReference type="Rhea" id="RHEA-COMP:13339"/>
        <dbReference type="Rhea" id="RHEA-COMP:13887"/>
        <dbReference type="ChEBI" id="CHEBI:15378"/>
        <dbReference type="ChEBI" id="CHEBI:57783"/>
        <dbReference type="ChEBI" id="CHEBI:58349"/>
        <dbReference type="ChEBI" id="CHEBI:65315"/>
        <dbReference type="ChEBI" id="CHEBI:74443"/>
    </reaction>
</comment>
<evidence type="ECO:0000256" key="13">
    <source>
        <dbReference type="PIRSR" id="PIRSR006621-1"/>
    </source>
</evidence>
<dbReference type="InterPro" id="IPR013785">
    <property type="entry name" value="Aldolase_TIM"/>
</dbReference>
<accession>A0A0G1SGB9</accession>
<dbReference type="SUPFAM" id="SSF51395">
    <property type="entry name" value="FMN-linked oxidoreductases"/>
    <property type="match status" value="1"/>
</dbReference>